<name>A0A2P6AQ87_9GAMM</name>
<dbReference type="AlphaFoldDB" id="A0A2P6AQ87"/>
<dbReference type="GO" id="GO:0046464">
    <property type="term" value="P:acylglycerol catabolic process"/>
    <property type="evidence" value="ECO:0007669"/>
    <property type="project" value="TreeGrafter"/>
</dbReference>
<dbReference type="PANTHER" id="PTHR43798:SF33">
    <property type="entry name" value="HYDROLASE, PUTATIVE (AFU_ORTHOLOGUE AFUA_2G14860)-RELATED"/>
    <property type="match status" value="1"/>
</dbReference>
<dbReference type="Proteomes" id="UP000243900">
    <property type="component" value="Unassembled WGS sequence"/>
</dbReference>
<evidence type="ECO:0000313" key="3">
    <source>
        <dbReference type="Proteomes" id="UP000243900"/>
    </source>
</evidence>
<organism evidence="2 3">
    <name type="scientific">Amnimonas aquatica</name>
    <dbReference type="NCBI Taxonomy" id="2094561"/>
    <lineage>
        <taxon>Bacteria</taxon>
        <taxon>Pseudomonadati</taxon>
        <taxon>Pseudomonadota</taxon>
        <taxon>Gammaproteobacteria</taxon>
        <taxon>Moraxellales</taxon>
        <taxon>Moraxellaceae</taxon>
        <taxon>Amnimonas</taxon>
    </lineage>
</organism>
<dbReference type="InterPro" id="IPR029058">
    <property type="entry name" value="AB_hydrolase_fold"/>
</dbReference>
<dbReference type="InterPro" id="IPR050266">
    <property type="entry name" value="AB_hydrolase_sf"/>
</dbReference>
<accession>A0A2P6AQ87</accession>
<feature type="domain" description="AB hydrolase-1" evidence="1">
    <location>
        <begin position="28"/>
        <end position="103"/>
    </location>
</feature>
<keyword evidence="3" id="KW-1185">Reference proteome</keyword>
<evidence type="ECO:0000259" key="1">
    <source>
        <dbReference type="Pfam" id="PF00561"/>
    </source>
</evidence>
<feature type="non-terminal residue" evidence="2">
    <location>
        <position position="108"/>
    </location>
</feature>
<dbReference type="Pfam" id="PF00561">
    <property type="entry name" value="Abhydrolase_1"/>
    <property type="match status" value="1"/>
</dbReference>
<keyword evidence="2" id="KW-0378">Hydrolase</keyword>
<dbReference type="GO" id="GO:0047372">
    <property type="term" value="F:monoacylglycerol lipase activity"/>
    <property type="evidence" value="ECO:0007669"/>
    <property type="project" value="TreeGrafter"/>
</dbReference>
<gene>
    <name evidence="2" type="ORF">C5O18_10040</name>
</gene>
<reference evidence="3" key="1">
    <citation type="submission" date="2018-02" db="EMBL/GenBank/DDBJ databases">
        <title>Genome sequencing of Solimonas sp. HR-BB.</title>
        <authorList>
            <person name="Lee Y."/>
            <person name="Jeon C.O."/>
        </authorList>
    </citation>
    <scope>NUCLEOTIDE SEQUENCE [LARGE SCALE GENOMIC DNA]</scope>
    <source>
        <strain evidence="3">HR-E</strain>
    </source>
</reference>
<dbReference type="SUPFAM" id="SSF53474">
    <property type="entry name" value="alpha/beta-Hydrolases"/>
    <property type="match status" value="1"/>
</dbReference>
<sequence length="108" mass="11980">MSAWQASGDYFDTGEGRLFFRELGQGAPLLLLHGFPTSSWDWHRVVVPLSARFRVIVADKLGYGFSDKPAGADYGIAAHLDRLQMLLVHLGLRRVNLLCHDNGNTVAQ</sequence>
<dbReference type="Gene3D" id="3.40.50.1820">
    <property type="entry name" value="alpha/beta hydrolase"/>
    <property type="match status" value="1"/>
</dbReference>
<dbReference type="GO" id="GO:0016020">
    <property type="term" value="C:membrane"/>
    <property type="evidence" value="ECO:0007669"/>
    <property type="project" value="TreeGrafter"/>
</dbReference>
<dbReference type="InterPro" id="IPR000073">
    <property type="entry name" value="AB_hydrolase_1"/>
</dbReference>
<proteinExistence type="predicted"/>
<evidence type="ECO:0000313" key="2">
    <source>
        <dbReference type="EMBL" id="PQA27956.1"/>
    </source>
</evidence>
<dbReference type="PANTHER" id="PTHR43798">
    <property type="entry name" value="MONOACYLGLYCEROL LIPASE"/>
    <property type="match status" value="1"/>
</dbReference>
<comment type="caution">
    <text evidence="2">The sequence shown here is derived from an EMBL/GenBank/DDBJ whole genome shotgun (WGS) entry which is preliminary data.</text>
</comment>
<protein>
    <submittedName>
        <fullName evidence="2">Alpha/beta hydrolase</fullName>
    </submittedName>
</protein>
<dbReference type="EMBL" id="PTQZ01000367">
    <property type="protein sequence ID" value="PQA27956.1"/>
    <property type="molecule type" value="Genomic_DNA"/>
</dbReference>